<feature type="domain" description="Glycosyltransferase subfamily 4-like N-terminal" evidence="4">
    <location>
        <begin position="4"/>
        <end position="153"/>
    </location>
</feature>
<dbReference type="InterPro" id="IPR001296">
    <property type="entry name" value="Glyco_trans_1"/>
</dbReference>
<dbReference type="AlphaFoldDB" id="A0A5C6AXT1"/>
<dbReference type="OrthoDB" id="9787617at2"/>
<reference evidence="5 6" key="1">
    <citation type="submission" date="2019-02" db="EMBL/GenBank/DDBJ databases">
        <title>Deep-cultivation of Planctomycetes and their phenomic and genomic characterization uncovers novel biology.</title>
        <authorList>
            <person name="Wiegand S."/>
            <person name="Jogler M."/>
            <person name="Boedeker C."/>
            <person name="Pinto D."/>
            <person name="Vollmers J."/>
            <person name="Rivas-Marin E."/>
            <person name="Kohn T."/>
            <person name="Peeters S.H."/>
            <person name="Heuer A."/>
            <person name="Rast P."/>
            <person name="Oberbeckmann S."/>
            <person name="Bunk B."/>
            <person name="Jeske O."/>
            <person name="Meyerdierks A."/>
            <person name="Storesund J.E."/>
            <person name="Kallscheuer N."/>
            <person name="Luecker S."/>
            <person name="Lage O.M."/>
            <person name="Pohl T."/>
            <person name="Merkel B.J."/>
            <person name="Hornburger P."/>
            <person name="Mueller R.-W."/>
            <person name="Bruemmer F."/>
            <person name="Labrenz M."/>
            <person name="Spormann A.M."/>
            <person name="Op Den Camp H."/>
            <person name="Overmann J."/>
            <person name="Amann R."/>
            <person name="Jetten M.S.M."/>
            <person name="Mascher T."/>
            <person name="Medema M.H."/>
            <person name="Devos D.P."/>
            <person name="Kaster A.-K."/>
            <person name="Ovreas L."/>
            <person name="Rohde M."/>
            <person name="Galperin M.Y."/>
            <person name="Jogler C."/>
        </authorList>
    </citation>
    <scope>NUCLEOTIDE SEQUENCE [LARGE SCALE GENOMIC DNA]</scope>
    <source>
        <strain evidence="5 6">Pla100</strain>
    </source>
</reference>
<evidence type="ECO:0000259" key="3">
    <source>
        <dbReference type="Pfam" id="PF00534"/>
    </source>
</evidence>
<comment type="caution">
    <text evidence="5">The sequence shown here is derived from an EMBL/GenBank/DDBJ whole genome shotgun (WGS) entry which is preliminary data.</text>
</comment>
<organism evidence="5 6">
    <name type="scientific">Neorhodopirellula pilleata</name>
    <dbReference type="NCBI Taxonomy" id="2714738"/>
    <lineage>
        <taxon>Bacteria</taxon>
        <taxon>Pseudomonadati</taxon>
        <taxon>Planctomycetota</taxon>
        <taxon>Planctomycetia</taxon>
        <taxon>Pirellulales</taxon>
        <taxon>Pirellulaceae</taxon>
        <taxon>Neorhodopirellula</taxon>
    </lineage>
</organism>
<keyword evidence="1 5" id="KW-0328">Glycosyltransferase</keyword>
<dbReference type="Gene3D" id="3.40.50.2000">
    <property type="entry name" value="Glycogen Phosphorylase B"/>
    <property type="match status" value="2"/>
</dbReference>
<feature type="domain" description="Glycosyl transferase family 1" evidence="3">
    <location>
        <begin position="158"/>
        <end position="325"/>
    </location>
</feature>
<accession>A0A5C6AXT1</accession>
<evidence type="ECO:0000256" key="1">
    <source>
        <dbReference type="ARBA" id="ARBA00022676"/>
    </source>
</evidence>
<evidence type="ECO:0000313" key="5">
    <source>
        <dbReference type="EMBL" id="TWU03872.1"/>
    </source>
</evidence>
<gene>
    <name evidence="5" type="primary">pglJ</name>
    <name evidence="5" type="ORF">Pla100_08070</name>
</gene>
<dbReference type="PANTHER" id="PTHR12526">
    <property type="entry name" value="GLYCOSYLTRANSFERASE"/>
    <property type="match status" value="1"/>
</dbReference>
<dbReference type="EC" id="2.4.1.291" evidence="5"/>
<dbReference type="InterPro" id="IPR028098">
    <property type="entry name" value="Glyco_trans_4-like_N"/>
</dbReference>
<evidence type="ECO:0000259" key="4">
    <source>
        <dbReference type="Pfam" id="PF13439"/>
    </source>
</evidence>
<evidence type="ECO:0000313" key="6">
    <source>
        <dbReference type="Proteomes" id="UP000316213"/>
    </source>
</evidence>
<dbReference type="EMBL" id="SJPM01000001">
    <property type="protein sequence ID" value="TWU03872.1"/>
    <property type="molecule type" value="Genomic_DNA"/>
</dbReference>
<name>A0A5C6AXT1_9BACT</name>
<dbReference type="SUPFAM" id="SSF53756">
    <property type="entry name" value="UDP-Glycosyltransferase/glycogen phosphorylase"/>
    <property type="match status" value="1"/>
</dbReference>
<dbReference type="Proteomes" id="UP000316213">
    <property type="component" value="Unassembled WGS sequence"/>
</dbReference>
<keyword evidence="6" id="KW-1185">Reference proteome</keyword>
<protein>
    <submittedName>
        <fullName evidence="5">4-alpha-N-acetylgalactosaminyltransferase</fullName>
        <ecNumber evidence="5">2.4.1.291</ecNumber>
    </submittedName>
</protein>
<proteinExistence type="predicted"/>
<keyword evidence="2 5" id="KW-0808">Transferase</keyword>
<dbReference type="PANTHER" id="PTHR12526:SF510">
    <property type="entry name" value="D-INOSITOL 3-PHOSPHATE GLYCOSYLTRANSFERASE"/>
    <property type="match status" value="1"/>
</dbReference>
<dbReference type="Pfam" id="PF00534">
    <property type="entry name" value="Glycos_transf_1"/>
    <property type="match status" value="1"/>
</dbReference>
<dbReference type="Pfam" id="PF13439">
    <property type="entry name" value="Glyco_transf_4"/>
    <property type="match status" value="1"/>
</dbReference>
<sequence>MAGLVSRLADRGHAVTLISLDDGQSDRHTVSETVARRPLDVMSTVDRWVPTFQRLARLRRAVGSNAFDVVLSFCDATNVLVLLATRGDRSAPPIVVSERSDPAFQSLGRLKEFLRNRLYGRASRVVCLSDEVATTLHHRTGVNPIVIPSAVDPVSESRDLQSRASQHDGERLTIIAAGRLEHEKGFDRLLNALGHLNRTDGIADWHLEILGEGSQRDRLVDLAASQGVADHVTFRGWVRPIQPSLLSSDLFVLPSRYEGFPSAMLEAMACGVAVVAVDAGGGVRAAIEHNDNGWLVENNEAALAAGIAHLVRNPTLRSRLASNASRISDRYSWDTMVDAYEQVLVDAYRKSPTAR</sequence>
<evidence type="ECO:0000256" key="2">
    <source>
        <dbReference type="ARBA" id="ARBA00022679"/>
    </source>
</evidence>
<dbReference type="GO" id="GO:0016757">
    <property type="term" value="F:glycosyltransferase activity"/>
    <property type="evidence" value="ECO:0007669"/>
    <property type="project" value="UniProtKB-KW"/>
</dbReference>